<dbReference type="AlphaFoldDB" id="A0A2I0QS26"/>
<feature type="signal peptide" evidence="1">
    <location>
        <begin position="1"/>
        <end position="21"/>
    </location>
</feature>
<dbReference type="EMBL" id="PJNH01000003">
    <property type="protein sequence ID" value="PKR77137.1"/>
    <property type="molecule type" value="Genomic_DNA"/>
</dbReference>
<evidence type="ECO:0000313" key="3">
    <source>
        <dbReference type="Proteomes" id="UP000243524"/>
    </source>
</evidence>
<reference evidence="2 3" key="1">
    <citation type="submission" date="2017-06" db="EMBL/GenBank/DDBJ databases">
        <title>the draft geome sequence of Illustriluteabacillus marina B3227.</title>
        <authorList>
            <person name="He R.-H."/>
            <person name="Du Z.-J."/>
        </authorList>
    </citation>
    <scope>NUCLEOTIDE SEQUENCE [LARGE SCALE GENOMIC DNA]</scope>
    <source>
        <strain evidence="2 3">B3227</strain>
    </source>
</reference>
<dbReference type="RefSeq" id="WP_101331940.1">
    <property type="nucleotide sequence ID" value="NZ_PJNH01000003.1"/>
</dbReference>
<keyword evidence="3" id="KW-1185">Reference proteome</keyword>
<accession>A0A2I0QS26</accession>
<evidence type="ECO:0000313" key="2">
    <source>
        <dbReference type="EMBL" id="PKR77137.1"/>
    </source>
</evidence>
<feature type="chain" id="PRO_5014127979" description="Lipoprotein" evidence="1">
    <location>
        <begin position="22"/>
        <end position="198"/>
    </location>
</feature>
<comment type="caution">
    <text evidence="2">The sequence shown here is derived from an EMBL/GenBank/DDBJ whole genome shotgun (WGS) entry which is preliminary data.</text>
</comment>
<gene>
    <name evidence="2" type="ORF">CEY16_10355</name>
</gene>
<organism evidence="2 3">
    <name type="scientific">Halalkalibacillus sediminis</name>
    <dbReference type="NCBI Taxonomy" id="2018042"/>
    <lineage>
        <taxon>Bacteria</taxon>
        <taxon>Bacillati</taxon>
        <taxon>Bacillota</taxon>
        <taxon>Bacilli</taxon>
        <taxon>Bacillales</taxon>
        <taxon>Bacillaceae</taxon>
        <taxon>Halalkalibacillus</taxon>
    </lineage>
</organism>
<protein>
    <recommendedName>
        <fullName evidence="4">Lipoprotein</fullName>
    </recommendedName>
</protein>
<dbReference type="PROSITE" id="PS51257">
    <property type="entry name" value="PROKAR_LIPOPROTEIN"/>
    <property type="match status" value="1"/>
</dbReference>
<dbReference type="Proteomes" id="UP000243524">
    <property type="component" value="Unassembled WGS sequence"/>
</dbReference>
<evidence type="ECO:0008006" key="4">
    <source>
        <dbReference type="Google" id="ProtNLM"/>
    </source>
</evidence>
<name>A0A2I0QS26_9BACI</name>
<sequence>MKKIMLGLALLVLAGCSSVSGSGGIGTITFVEDSESQKMFNRLNAGVIMEYDLELEGADDLEVEMWVDAYQDGVKLEENPLFKLSNYYQEGKVNDRVGFSILDPGKDSSVVIFSDKASHGSFRNEHKDKSVFEEGLSRGGHSISDEEMVLKEGEEQVVGFCYQSHDDGIRGFELENYEEAIDYAKNILVFNVKISAKE</sequence>
<proteinExistence type="predicted"/>
<keyword evidence="1" id="KW-0732">Signal</keyword>
<evidence type="ECO:0000256" key="1">
    <source>
        <dbReference type="SAM" id="SignalP"/>
    </source>
</evidence>